<evidence type="ECO:0000313" key="3">
    <source>
        <dbReference type="Proteomes" id="UP000241964"/>
    </source>
</evidence>
<name>A0A2P8G433_9BACT</name>
<keyword evidence="3" id="KW-1185">Reference proteome</keyword>
<proteinExistence type="predicted"/>
<evidence type="ECO:0000313" key="2">
    <source>
        <dbReference type="EMBL" id="PSL28645.1"/>
    </source>
</evidence>
<sequence length="58" mass="6603">MNKRQDFKLTPEQQKIVDEKVRVLTEAVKNVDFNNLPKRESHPDISKSANGSKHTGKA</sequence>
<evidence type="ECO:0000256" key="1">
    <source>
        <dbReference type="SAM" id="MobiDB-lite"/>
    </source>
</evidence>
<dbReference type="AlphaFoldDB" id="A0A2P8G433"/>
<reference evidence="2 3" key="1">
    <citation type="submission" date="2018-03" db="EMBL/GenBank/DDBJ databases">
        <title>Genomic Encyclopedia of Archaeal and Bacterial Type Strains, Phase II (KMG-II): from individual species to whole genera.</title>
        <authorList>
            <person name="Goeker M."/>
        </authorList>
    </citation>
    <scope>NUCLEOTIDE SEQUENCE [LARGE SCALE GENOMIC DNA]</scope>
    <source>
        <strain evidence="2 3">DSM 29057</strain>
    </source>
</reference>
<dbReference type="EMBL" id="PYAS01000006">
    <property type="protein sequence ID" value="PSL28645.1"/>
    <property type="molecule type" value="Genomic_DNA"/>
</dbReference>
<dbReference type="Proteomes" id="UP000241964">
    <property type="component" value="Unassembled WGS sequence"/>
</dbReference>
<feature type="compositionally biased region" description="Polar residues" evidence="1">
    <location>
        <begin position="47"/>
        <end position="58"/>
    </location>
</feature>
<gene>
    <name evidence="2" type="ORF">CLV60_106248</name>
</gene>
<comment type="caution">
    <text evidence="2">The sequence shown here is derived from an EMBL/GenBank/DDBJ whole genome shotgun (WGS) entry which is preliminary data.</text>
</comment>
<accession>A0A2P8G433</accession>
<protein>
    <submittedName>
        <fullName evidence="2">Uncharacterized protein</fullName>
    </submittedName>
</protein>
<feature type="region of interest" description="Disordered" evidence="1">
    <location>
        <begin position="33"/>
        <end position="58"/>
    </location>
</feature>
<organism evidence="2 3">
    <name type="scientific">Dyadobacter jiangsuensis</name>
    <dbReference type="NCBI Taxonomy" id="1591085"/>
    <lineage>
        <taxon>Bacteria</taxon>
        <taxon>Pseudomonadati</taxon>
        <taxon>Bacteroidota</taxon>
        <taxon>Cytophagia</taxon>
        <taxon>Cytophagales</taxon>
        <taxon>Spirosomataceae</taxon>
        <taxon>Dyadobacter</taxon>
    </lineage>
</organism>